<proteinExistence type="predicted"/>
<dbReference type="WBParaSite" id="Pan_g12110.t1">
    <property type="protein sequence ID" value="Pan_g12110.t1"/>
    <property type="gene ID" value="Pan_g12110"/>
</dbReference>
<dbReference type="InterPro" id="IPR007110">
    <property type="entry name" value="Ig-like_dom"/>
</dbReference>
<reference evidence="8" key="2">
    <citation type="submission" date="2020-10" db="UniProtKB">
        <authorList>
            <consortium name="WormBaseParasite"/>
        </authorList>
    </citation>
    <scope>IDENTIFICATION</scope>
</reference>
<feature type="region of interest" description="Disordered" evidence="3">
    <location>
        <begin position="924"/>
        <end position="1038"/>
    </location>
</feature>
<feature type="transmembrane region" description="Helical" evidence="4">
    <location>
        <begin position="749"/>
        <end position="774"/>
    </location>
</feature>
<evidence type="ECO:0000259" key="5">
    <source>
        <dbReference type="PROSITE" id="PS50835"/>
    </source>
</evidence>
<name>A0A7E4URY6_PANRE</name>
<protein>
    <submittedName>
        <fullName evidence="8">Receptor protein-tyrosine kinase</fullName>
    </submittedName>
</protein>
<dbReference type="InterPro" id="IPR013783">
    <property type="entry name" value="Ig-like_fold"/>
</dbReference>
<feature type="domain" description="Ig-like" evidence="5">
    <location>
        <begin position="401"/>
        <end position="483"/>
    </location>
</feature>
<keyword evidence="1" id="KW-0677">Repeat</keyword>
<keyword evidence="2" id="KW-1015">Disulfide bond</keyword>
<feature type="domain" description="Ig-like" evidence="5">
    <location>
        <begin position="77"/>
        <end position="166"/>
    </location>
</feature>
<keyword evidence="4" id="KW-1133">Transmembrane helix</keyword>
<sequence length="1038" mass="116348">MKDTVAVTTVPHNRGGSDLELDGNELIILRGTHHTEGEYQCATVIEKIPLTENTTINTRLISSAVRLRRARITRFEPFNSPVVRVRQGQVARLPCLGQPDVIPGPPDVWMEREGHEGVPLGMTSNLRFVSTPSGMQVAIAQPSDAGNYYCVVRNTHTNQTRKAAAPIILQVDSKLNFTQSQTRDPLVIYPKMDDYTKPFVVHAVAGQRVVLECVIWHARVVWHKSDNTMPPVTITDETARIRQIWGNLRIKHVNVNDSGIYECHGLDRFDDYMTIQEPKHPRLLFQLVVHAPTDVNLMVAQSLYSKSMQLSCYNEHINYEMPMVYINGDALIDAMEKFGIAPQTNFFTNPVNVTLSTSKPLTGSIQCISKPAGSEAEIYGDGLERGRSRNLYVTDRSSSVEKLIEQGPTNVTRTVGSDVHLSCVAASSDVKIKWLKNNQRIDKSANPRISIIGSSTLLISQVESADQGWYTCIGTAPSGKSLSRISAFVEVINITIPTSNNVPSPIMRMVPTFEEPPAGPLVIFKPRGFVASGQNVRLQWALPANHPQLANLKSFDVELRKTTDPSQNWLNAGVAVQPHVRAVTVRTLVPKNKYQFRIVGNLENKTKIVSPQTDWMEITEQVDLLPQPKFVTVDPLSHNSIQLSWQYASGMQITEEDKFHINYQSINTSIDDHDSFVVTGVNHVIIQNLEPNTHYAFSIYAVNSVTRSPVSKIELARTFPEGWIQDGEFENRKKLTLWRSFKKYLNSGYQAIAIVILSAIIITFLICTLCIFIFKLYSKLRKRFAKEKDYEPQKSNIRYCVESVKTKKSDYTVSASDPSESSPLNSDPDHERWPFYFDRSPDAFSNDHKMEMHSTPIRRPRLVSGDYGDNSSPSRISLDTVVATRTESTLKLRDSQPGDTLTRPKKNGMTCYMNVGSETNVYSTFRRSGSNRRPLPPTPSLSRRGVDSDSTMLLDGTNQAYSPESSTISPISNSSLNCQPPPEPARTYHKMSTFRPSNDDAYSNTLRPATSNSQLTYDRRQRWDSSSDADIGQPLEAS</sequence>
<keyword evidence="4" id="KW-0812">Transmembrane</keyword>
<dbReference type="Pfam" id="PF07679">
    <property type="entry name" value="I-set"/>
    <property type="match status" value="1"/>
</dbReference>
<dbReference type="Proteomes" id="UP000492821">
    <property type="component" value="Unassembled WGS sequence"/>
</dbReference>
<keyword evidence="4" id="KW-0472">Membrane</keyword>
<dbReference type="InterPro" id="IPR003598">
    <property type="entry name" value="Ig_sub2"/>
</dbReference>
<organism evidence="7 8">
    <name type="scientific">Panagrellus redivivus</name>
    <name type="common">Microworm</name>
    <dbReference type="NCBI Taxonomy" id="6233"/>
    <lineage>
        <taxon>Eukaryota</taxon>
        <taxon>Metazoa</taxon>
        <taxon>Ecdysozoa</taxon>
        <taxon>Nematoda</taxon>
        <taxon>Chromadorea</taxon>
        <taxon>Rhabditida</taxon>
        <taxon>Tylenchina</taxon>
        <taxon>Panagrolaimomorpha</taxon>
        <taxon>Panagrolaimoidea</taxon>
        <taxon>Panagrolaimidae</taxon>
        <taxon>Panagrellus</taxon>
    </lineage>
</organism>
<evidence type="ECO:0000259" key="6">
    <source>
        <dbReference type="PROSITE" id="PS50853"/>
    </source>
</evidence>
<dbReference type="SMART" id="SM00408">
    <property type="entry name" value="IGc2"/>
    <property type="match status" value="3"/>
</dbReference>
<dbReference type="CDD" id="cd00063">
    <property type="entry name" value="FN3"/>
    <property type="match status" value="1"/>
</dbReference>
<dbReference type="SUPFAM" id="SSF49265">
    <property type="entry name" value="Fibronectin type III"/>
    <property type="match status" value="1"/>
</dbReference>
<dbReference type="PROSITE" id="PS50853">
    <property type="entry name" value="FN3"/>
    <property type="match status" value="2"/>
</dbReference>
<dbReference type="Pfam" id="PF00041">
    <property type="entry name" value="fn3"/>
    <property type="match status" value="1"/>
</dbReference>
<dbReference type="InterPro" id="IPR003599">
    <property type="entry name" value="Ig_sub"/>
</dbReference>
<feature type="domain" description="Fibronectin type-III" evidence="6">
    <location>
        <begin position="627"/>
        <end position="721"/>
    </location>
</feature>
<dbReference type="CDD" id="cd00096">
    <property type="entry name" value="Ig"/>
    <property type="match status" value="1"/>
</dbReference>
<dbReference type="InterPro" id="IPR003961">
    <property type="entry name" value="FN3_dom"/>
</dbReference>
<reference evidence="7" key="1">
    <citation type="journal article" date="2013" name="Genetics">
        <title>The draft genome and transcriptome of Panagrellus redivivus are shaped by the harsh demands of a free-living lifestyle.</title>
        <authorList>
            <person name="Srinivasan J."/>
            <person name="Dillman A.R."/>
            <person name="Macchietto M.G."/>
            <person name="Heikkinen L."/>
            <person name="Lakso M."/>
            <person name="Fracchia K.M."/>
            <person name="Antoshechkin I."/>
            <person name="Mortazavi A."/>
            <person name="Wong G."/>
            <person name="Sternberg P.W."/>
        </authorList>
    </citation>
    <scope>NUCLEOTIDE SEQUENCE [LARGE SCALE GENOMIC DNA]</scope>
    <source>
        <strain evidence="7">MT8872</strain>
    </source>
</reference>
<dbReference type="PANTHER" id="PTHR44170">
    <property type="entry name" value="PROTEIN SIDEKICK"/>
    <property type="match status" value="1"/>
</dbReference>
<evidence type="ECO:0000256" key="2">
    <source>
        <dbReference type="ARBA" id="ARBA00023157"/>
    </source>
</evidence>
<feature type="compositionally biased region" description="Polar residues" evidence="3">
    <location>
        <begin position="994"/>
        <end position="1016"/>
    </location>
</feature>
<keyword evidence="7" id="KW-1185">Reference proteome</keyword>
<evidence type="ECO:0000313" key="8">
    <source>
        <dbReference type="WBParaSite" id="Pan_g12110.t1"/>
    </source>
</evidence>
<feature type="domain" description="Ig-like" evidence="5">
    <location>
        <begin position="190"/>
        <end position="263"/>
    </location>
</feature>
<dbReference type="PROSITE" id="PS50835">
    <property type="entry name" value="IG_LIKE"/>
    <property type="match status" value="3"/>
</dbReference>
<dbReference type="GO" id="GO:0098609">
    <property type="term" value="P:cell-cell adhesion"/>
    <property type="evidence" value="ECO:0007669"/>
    <property type="project" value="TreeGrafter"/>
</dbReference>
<dbReference type="Gene3D" id="2.60.40.10">
    <property type="entry name" value="Immunoglobulins"/>
    <property type="match status" value="5"/>
</dbReference>
<dbReference type="SUPFAM" id="SSF48726">
    <property type="entry name" value="Immunoglobulin"/>
    <property type="match status" value="3"/>
</dbReference>
<dbReference type="GO" id="GO:0016020">
    <property type="term" value="C:membrane"/>
    <property type="evidence" value="ECO:0007669"/>
    <property type="project" value="UniProtKB-SubCell"/>
</dbReference>
<evidence type="ECO:0000256" key="3">
    <source>
        <dbReference type="SAM" id="MobiDB-lite"/>
    </source>
</evidence>
<dbReference type="AlphaFoldDB" id="A0A7E4URY6"/>
<evidence type="ECO:0000313" key="7">
    <source>
        <dbReference type="Proteomes" id="UP000492821"/>
    </source>
</evidence>
<dbReference type="InterPro" id="IPR036116">
    <property type="entry name" value="FN3_sf"/>
</dbReference>
<evidence type="ECO:0000256" key="4">
    <source>
        <dbReference type="SAM" id="Phobius"/>
    </source>
</evidence>
<evidence type="ECO:0000256" key="1">
    <source>
        <dbReference type="ARBA" id="ARBA00022737"/>
    </source>
</evidence>
<feature type="region of interest" description="Disordered" evidence="3">
    <location>
        <begin position="893"/>
        <end position="912"/>
    </location>
</feature>
<dbReference type="InterPro" id="IPR013098">
    <property type="entry name" value="Ig_I-set"/>
</dbReference>
<accession>A0A7E4URY6</accession>
<dbReference type="SMART" id="SM00409">
    <property type="entry name" value="IG"/>
    <property type="match status" value="3"/>
</dbReference>
<feature type="domain" description="Fibronectin type-III" evidence="6">
    <location>
        <begin position="522"/>
        <end position="623"/>
    </location>
</feature>
<dbReference type="InterPro" id="IPR036179">
    <property type="entry name" value="Ig-like_dom_sf"/>
</dbReference>
<feature type="compositionally biased region" description="Polar residues" evidence="3">
    <location>
        <begin position="948"/>
        <end position="961"/>
    </location>
</feature>
<dbReference type="SMART" id="SM00060">
    <property type="entry name" value="FN3"/>
    <property type="match status" value="2"/>
</dbReference>
<feature type="compositionally biased region" description="Low complexity" evidence="3">
    <location>
        <begin position="962"/>
        <end position="975"/>
    </location>
</feature>
<dbReference type="PANTHER" id="PTHR44170:SF55">
    <property type="entry name" value="OBSCURIN ISOFORM X2"/>
    <property type="match status" value="1"/>
</dbReference>